<comment type="similarity">
    <text evidence="1">Belongs to the peroxin-14 family.</text>
</comment>
<reference evidence="4" key="1">
    <citation type="journal article" date="2011" name="Nature">
        <title>Genome sequence and analysis of the tuber crop potato.</title>
        <authorList>
            <consortium name="The Potato Genome Sequencing Consortium"/>
        </authorList>
    </citation>
    <scope>NUCLEOTIDE SEQUENCE [LARGE SCALE GENOMIC DNA]</scope>
    <source>
        <strain evidence="4">cv. DM1-3 516 R44</strain>
    </source>
</reference>
<feature type="region of interest" description="Disordered" evidence="2">
    <location>
        <begin position="15"/>
        <end position="38"/>
    </location>
</feature>
<dbReference type="AlphaFoldDB" id="M1C9V7"/>
<dbReference type="PANTHER" id="PTHR23058">
    <property type="entry name" value="PEROXISOMAL MEMBRANE PROTEIN PEX14"/>
    <property type="match status" value="1"/>
</dbReference>
<protein>
    <recommendedName>
        <fullName evidence="1">Peroxisomal membrane protein PEX14</fullName>
    </recommendedName>
    <alternativeName>
        <fullName evidence="1">Peroxin-14</fullName>
    </alternativeName>
</protein>
<evidence type="ECO:0000256" key="2">
    <source>
        <dbReference type="SAM" id="MobiDB-lite"/>
    </source>
</evidence>
<accession>M1C9V7</accession>
<dbReference type="ExpressionAtlas" id="M1C9V7">
    <property type="expression patterns" value="baseline"/>
</dbReference>
<dbReference type="HOGENOM" id="CLU_1646676_0_0_1"/>
<dbReference type="Proteomes" id="UP000011115">
    <property type="component" value="Unassembled WGS sequence"/>
</dbReference>
<dbReference type="EnsemblPlants" id="PGSC0003DMT400062964">
    <property type="protein sequence ID" value="PGSC0003DMT400062964"/>
    <property type="gene ID" value="PGSC0003DMG400024502"/>
</dbReference>
<keyword evidence="1" id="KW-0576">Peroxisome</keyword>
<dbReference type="InterPro" id="IPR025655">
    <property type="entry name" value="PEX14"/>
</dbReference>
<keyword evidence="1" id="KW-0653">Protein transport</keyword>
<feature type="region of interest" description="Disordered" evidence="2">
    <location>
        <begin position="57"/>
        <end position="84"/>
    </location>
</feature>
<dbReference type="Gramene" id="PGSC0003DMT400062964">
    <property type="protein sequence ID" value="PGSC0003DMT400062964"/>
    <property type="gene ID" value="PGSC0003DMG400024502"/>
</dbReference>
<comment type="subcellular location">
    <subcellularLocation>
        <location evidence="1">Peroxisome membrane</location>
    </subcellularLocation>
</comment>
<sequence>MLVQSLSLWEIGQNQNSSRSFLQSQGSGDGLNYEYQDSSTPWWQRKSGRITVTEAENKEKFGYTPAPTEVQPVQRSWVPPQPPPVAMTEAAAAIRQPKKPLFQKEKLTGDELKAHSSEISDDVQRITTITESGGLTETNGSSFGQQLSEPPITNGDNVLNS</sequence>
<proteinExistence type="inferred from homology"/>
<feature type="region of interest" description="Disordered" evidence="2">
    <location>
        <begin position="130"/>
        <end position="161"/>
    </location>
</feature>
<evidence type="ECO:0000313" key="4">
    <source>
        <dbReference type="Proteomes" id="UP000011115"/>
    </source>
</evidence>
<dbReference type="GO" id="GO:0005778">
    <property type="term" value="C:peroxisomal membrane"/>
    <property type="evidence" value="ECO:0007669"/>
    <property type="project" value="UniProtKB-SubCell"/>
</dbReference>
<dbReference type="PANTHER" id="PTHR23058:SF10">
    <property type="entry name" value="PEROXISOMAL MEMBRANE PROTEIN PEX14"/>
    <property type="match status" value="1"/>
</dbReference>
<reference evidence="3" key="2">
    <citation type="submission" date="2015-06" db="UniProtKB">
        <authorList>
            <consortium name="EnsemblPlants"/>
        </authorList>
    </citation>
    <scope>IDENTIFICATION</scope>
    <source>
        <strain evidence="3">DM1-3 516 R44</strain>
    </source>
</reference>
<evidence type="ECO:0000313" key="3">
    <source>
        <dbReference type="EnsemblPlants" id="PGSC0003DMT400062964"/>
    </source>
</evidence>
<keyword evidence="1" id="KW-0472">Membrane</keyword>
<feature type="compositionally biased region" description="Polar residues" evidence="2">
    <location>
        <begin position="130"/>
        <end position="148"/>
    </location>
</feature>
<evidence type="ECO:0000256" key="1">
    <source>
        <dbReference type="RuleBase" id="RU367032"/>
    </source>
</evidence>
<keyword evidence="4" id="KW-1185">Reference proteome</keyword>
<comment type="function">
    <text evidence="1">Component of the PEX13-PEX14 docking complex, a translocon channel that specifically mediates the import of peroxisomal cargo proteins bound to PEX5 receptor. The PEX13-PEX14 docking complex forms a large import pore which can be opened to a diameter of about 9 nm. Mechanistically, PEX5 receptor along with cargo proteins associates with the PEX14 subunit of the PEX13-PEX14 docking complex in the cytosol, leading to the insertion of the receptor into the organelle membrane with the concomitant translocation of the cargo into the peroxisome matrix.</text>
</comment>
<name>M1C9V7_SOLTU</name>
<organism evidence="3 4">
    <name type="scientific">Solanum tuberosum</name>
    <name type="common">Potato</name>
    <dbReference type="NCBI Taxonomy" id="4113"/>
    <lineage>
        <taxon>Eukaryota</taxon>
        <taxon>Viridiplantae</taxon>
        <taxon>Streptophyta</taxon>
        <taxon>Embryophyta</taxon>
        <taxon>Tracheophyta</taxon>
        <taxon>Spermatophyta</taxon>
        <taxon>Magnoliopsida</taxon>
        <taxon>eudicotyledons</taxon>
        <taxon>Gunneridae</taxon>
        <taxon>Pentapetalae</taxon>
        <taxon>asterids</taxon>
        <taxon>lamiids</taxon>
        <taxon>Solanales</taxon>
        <taxon>Solanaceae</taxon>
        <taxon>Solanoideae</taxon>
        <taxon>Solaneae</taxon>
        <taxon>Solanum</taxon>
    </lineage>
</organism>
<keyword evidence="1" id="KW-0813">Transport</keyword>
<feature type="compositionally biased region" description="Polar residues" evidence="2">
    <location>
        <begin position="15"/>
        <end position="26"/>
    </location>
</feature>
<dbReference type="GO" id="GO:0016560">
    <property type="term" value="P:protein import into peroxisome matrix, docking"/>
    <property type="evidence" value="ECO:0007669"/>
    <property type="project" value="UniProtKB-UniRule"/>
</dbReference>